<keyword evidence="1" id="KW-1133">Transmembrane helix</keyword>
<sequence>MTAPGSPGGLAPLFALLLLLGGLELGLFLLVLLDELLDLGQAQDGHGGLVAHRVARQRGHLQFVGRQLGHVQRLAEHLDGQGEGVLERRLVLLVLLLEDGDCGRAVVPDARRLPAAVVAARVRLVQLVAVVLVPSHVQDGDAEGPFPAVLSVRLLEVAQPAHQALAGDRLAVLQQVPLGDLTQLVGQHVGVRGDASHAARHVVVQLVDLLGGEHFVEKLVGVSSLRSENNPVRCQDAEAGAGVPDRFHGVLDLIQSTFGAEYSGPGVVATSHGDARLQISLRHCDEQDKDTRG</sequence>
<evidence type="ECO:0000313" key="2">
    <source>
        <dbReference type="EMBL" id="MXU97863.1"/>
    </source>
</evidence>
<dbReference type="AlphaFoldDB" id="A0A6B0V6F0"/>
<organism evidence="2">
    <name type="scientific">Ixodes ricinus</name>
    <name type="common">Common tick</name>
    <name type="synonym">Acarus ricinus</name>
    <dbReference type="NCBI Taxonomy" id="34613"/>
    <lineage>
        <taxon>Eukaryota</taxon>
        <taxon>Metazoa</taxon>
        <taxon>Ecdysozoa</taxon>
        <taxon>Arthropoda</taxon>
        <taxon>Chelicerata</taxon>
        <taxon>Arachnida</taxon>
        <taxon>Acari</taxon>
        <taxon>Parasitiformes</taxon>
        <taxon>Ixodida</taxon>
        <taxon>Ixodoidea</taxon>
        <taxon>Ixodidae</taxon>
        <taxon>Ixodinae</taxon>
        <taxon>Ixodes</taxon>
    </lineage>
</organism>
<keyword evidence="1" id="KW-0472">Membrane</keyword>
<accession>A0A6B0V6F0</accession>
<protein>
    <submittedName>
        <fullName evidence="2">Putative secreted protein</fullName>
    </submittedName>
</protein>
<name>A0A6B0V6F0_IXORI</name>
<dbReference type="EMBL" id="GIFC01015780">
    <property type="protein sequence ID" value="MXU97863.1"/>
    <property type="molecule type" value="Transcribed_RNA"/>
</dbReference>
<keyword evidence="1" id="KW-0812">Transmembrane</keyword>
<reference evidence="2" key="1">
    <citation type="submission" date="2019-12" db="EMBL/GenBank/DDBJ databases">
        <title>An insight into the sialome of adult female Ixodes ricinus ticks feeding for 6 days.</title>
        <authorList>
            <person name="Perner J."/>
            <person name="Ribeiro J.M.C."/>
        </authorList>
    </citation>
    <scope>NUCLEOTIDE SEQUENCE</scope>
    <source>
        <strain evidence="2">Semi-engorged</strain>
        <tissue evidence="2">Salivary glands</tissue>
    </source>
</reference>
<proteinExistence type="predicted"/>
<feature type="transmembrane region" description="Helical" evidence="1">
    <location>
        <begin position="12"/>
        <end position="33"/>
    </location>
</feature>
<evidence type="ECO:0000256" key="1">
    <source>
        <dbReference type="SAM" id="Phobius"/>
    </source>
</evidence>